<dbReference type="OrthoDB" id="4562583at2"/>
<dbReference type="AlphaFoldDB" id="A0A370GSV3"/>
<dbReference type="STRING" id="1210089.GCA_001613165_05640"/>
<reference evidence="1 2" key="1">
    <citation type="submission" date="2018-07" db="EMBL/GenBank/DDBJ databases">
        <title>Genomic Encyclopedia of Type Strains, Phase IV (KMG-IV): sequencing the most valuable type-strain genomes for metagenomic binning, comparative biology and taxonomic classification.</title>
        <authorList>
            <person name="Goeker M."/>
        </authorList>
    </citation>
    <scope>NUCLEOTIDE SEQUENCE [LARGE SCALE GENOMIC DNA]</scope>
    <source>
        <strain evidence="1 2">DSM 44952</strain>
    </source>
</reference>
<dbReference type="Proteomes" id="UP000255355">
    <property type="component" value="Unassembled WGS sequence"/>
</dbReference>
<proteinExistence type="predicted"/>
<sequence length="67" mass="7248">MTDLKFDALVVPTIAEVRLSAPSTPLQREAGRLQDVLPPGWLVDVVDGAQAPGAPFEPVLRVRMPEN</sequence>
<dbReference type="EMBL" id="QQAZ01000010">
    <property type="protein sequence ID" value="RDI46782.1"/>
    <property type="molecule type" value="Genomic_DNA"/>
</dbReference>
<organism evidence="1 2">
    <name type="scientific">Nocardia mexicana</name>
    <dbReference type="NCBI Taxonomy" id="279262"/>
    <lineage>
        <taxon>Bacteria</taxon>
        <taxon>Bacillati</taxon>
        <taxon>Actinomycetota</taxon>
        <taxon>Actinomycetes</taxon>
        <taxon>Mycobacteriales</taxon>
        <taxon>Nocardiaceae</taxon>
        <taxon>Nocardia</taxon>
    </lineage>
</organism>
<name>A0A370GSV3_9NOCA</name>
<evidence type="ECO:0000313" key="1">
    <source>
        <dbReference type="EMBL" id="RDI46782.1"/>
    </source>
</evidence>
<keyword evidence="2" id="KW-1185">Reference proteome</keyword>
<comment type="caution">
    <text evidence="1">The sequence shown here is derived from an EMBL/GenBank/DDBJ whole genome shotgun (WGS) entry which is preliminary data.</text>
</comment>
<dbReference type="RefSeq" id="WP_068026121.1">
    <property type="nucleotide sequence ID" value="NZ_QQAZ01000010.1"/>
</dbReference>
<protein>
    <submittedName>
        <fullName evidence="1">Uncharacterized protein</fullName>
    </submittedName>
</protein>
<evidence type="ECO:0000313" key="2">
    <source>
        <dbReference type="Proteomes" id="UP000255355"/>
    </source>
</evidence>
<accession>A0A370GSV3</accession>
<gene>
    <name evidence="1" type="ORF">DFR68_110188</name>
</gene>